<dbReference type="EMBL" id="BQXU01000003">
    <property type="protein sequence ID" value="GKT41743.1"/>
    <property type="molecule type" value="Genomic_DNA"/>
</dbReference>
<dbReference type="PROSITE" id="PS00463">
    <property type="entry name" value="ZN2_CY6_FUNGAL_1"/>
    <property type="match status" value="1"/>
</dbReference>
<dbReference type="Pfam" id="PF00172">
    <property type="entry name" value="Zn_clus"/>
    <property type="match status" value="1"/>
</dbReference>
<comment type="subcellular location">
    <subcellularLocation>
        <location evidence="1">Nucleus</location>
    </subcellularLocation>
</comment>
<dbReference type="GO" id="GO:0003677">
    <property type="term" value="F:DNA binding"/>
    <property type="evidence" value="ECO:0007669"/>
    <property type="project" value="InterPro"/>
</dbReference>
<reference evidence="8 9" key="1">
    <citation type="submission" date="2022-03" db="EMBL/GenBank/DDBJ databases">
        <title>Genome data of Colletotrichum spp.</title>
        <authorList>
            <person name="Utami Y.D."/>
            <person name="Hiruma K."/>
        </authorList>
    </citation>
    <scope>NUCLEOTIDE SEQUENCE [LARGE SCALE GENOMIC DNA]</scope>
    <source>
        <strain evidence="8 9">MAFF 239500</strain>
    </source>
</reference>
<name>A0AA37L4F7_9PEZI</name>
<dbReference type="SUPFAM" id="SSF57701">
    <property type="entry name" value="Zn2/Cys6 DNA-binding domain"/>
    <property type="match status" value="1"/>
</dbReference>
<dbReference type="SMART" id="SM00066">
    <property type="entry name" value="GAL4"/>
    <property type="match status" value="1"/>
</dbReference>
<dbReference type="InterPro" id="IPR050815">
    <property type="entry name" value="TF_fung"/>
</dbReference>
<dbReference type="GO" id="GO:0008270">
    <property type="term" value="F:zinc ion binding"/>
    <property type="evidence" value="ECO:0007669"/>
    <property type="project" value="InterPro"/>
</dbReference>
<dbReference type="PANTHER" id="PTHR47338">
    <property type="entry name" value="ZN(II)2CYS6 TRANSCRIPTION FACTOR (EUROFUNG)-RELATED"/>
    <property type="match status" value="1"/>
</dbReference>
<protein>
    <submittedName>
        <fullName evidence="8">Sorbitol dehydrogenase</fullName>
    </submittedName>
</protein>
<evidence type="ECO:0000256" key="1">
    <source>
        <dbReference type="ARBA" id="ARBA00004123"/>
    </source>
</evidence>
<dbReference type="PANTHER" id="PTHR47338:SF20">
    <property type="entry name" value="ZN(II)2CYS6 TRANSCRIPTION FACTOR (EUROFUNG)"/>
    <property type="match status" value="1"/>
</dbReference>
<dbReference type="Proteomes" id="UP001055115">
    <property type="component" value="Unassembled WGS sequence"/>
</dbReference>
<dbReference type="GO" id="GO:0006351">
    <property type="term" value="P:DNA-templated transcription"/>
    <property type="evidence" value="ECO:0007669"/>
    <property type="project" value="InterPro"/>
</dbReference>
<dbReference type="GO" id="GO:0005634">
    <property type="term" value="C:nucleus"/>
    <property type="evidence" value="ECO:0007669"/>
    <property type="project" value="UniProtKB-SubCell"/>
</dbReference>
<dbReference type="GeneID" id="73322726"/>
<feature type="compositionally biased region" description="Polar residues" evidence="6">
    <location>
        <begin position="80"/>
        <end position="91"/>
    </location>
</feature>
<feature type="region of interest" description="Disordered" evidence="6">
    <location>
        <begin position="80"/>
        <end position="150"/>
    </location>
</feature>
<evidence type="ECO:0000256" key="6">
    <source>
        <dbReference type="SAM" id="MobiDB-lite"/>
    </source>
</evidence>
<feature type="domain" description="Zn(2)-C6 fungal-type" evidence="7">
    <location>
        <begin position="20"/>
        <end position="50"/>
    </location>
</feature>
<evidence type="ECO:0000256" key="2">
    <source>
        <dbReference type="ARBA" id="ARBA00022723"/>
    </source>
</evidence>
<dbReference type="Gene3D" id="4.10.240.10">
    <property type="entry name" value="Zn(2)-C6 fungal-type DNA-binding domain"/>
    <property type="match status" value="1"/>
</dbReference>
<dbReference type="SMART" id="SM00906">
    <property type="entry name" value="Fungal_trans"/>
    <property type="match status" value="1"/>
</dbReference>
<gene>
    <name evidence="8" type="ORF">ColSpa_01924</name>
</gene>
<dbReference type="PROSITE" id="PS50048">
    <property type="entry name" value="ZN2_CY6_FUNGAL_2"/>
    <property type="match status" value="1"/>
</dbReference>
<keyword evidence="2" id="KW-0479">Metal-binding</keyword>
<dbReference type="AlphaFoldDB" id="A0AA37L4F7"/>
<evidence type="ECO:0000256" key="3">
    <source>
        <dbReference type="ARBA" id="ARBA00023015"/>
    </source>
</evidence>
<keyword evidence="4" id="KW-0804">Transcription</keyword>
<dbReference type="Pfam" id="PF04082">
    <property type="entry name" value="Fungal_trans"/>
    <property type="match status" value="1"/>
</dbReference>
<dbReference type="CDD" id="cd00067">
    <property type="entry name" value="GAL4"/>
    <property type="match status" value="1"/>
</dbReference>
<dbReference type="RefSeq" id="XP_049124093.1">
    <property type="nucleotide sequence ID" value="XM_049268136.1"/>
</dbReference>
<keyword evidence="9" id="KW-1185">Reference proteome</keyword>
<keyword evidence="5" id="KW-0539">Nucleus</keyword>
<evidence type="ECO:0000313" key="9">
    <source>
        <dbReference type="Proteomes" id="UP001055115"/>
    </source>
</evidence>
<organism evidence="8 9">
    <name type="scientific">Colletotrichum spaethianum</name>
    <dbReference type="NCBI Taxonomy" id="700344"/>
    <lineage>
        <taxon>Eukaryota</taxon>
        <taxon>Fungi</taxon>
        <taxon>Dikarya</taxon>
        <taxon>Ascomycota</taxon>
        <taxon>Pezizomycotina</taxon>
        <taxon>Sordariomycetes</taxon>
        <taxon>Hypocreomycetidae</taxon>
        <taxon>Glomerellales</taxon>
        <taxon>Glomerellaceae</taxon>
        <taxon>Colletotrichum</taxon>
        <taxon>Colletotrichum spaethianum species complex</taxon>
    </lineage>
</organism>
<dbReference type="InterPro" id="IPR036864">
    <property type="entry name" value="Zn2-C6_fun-type_DNA-bd_sf"/>
</dbReference>
<accession>A0AA37L4F7</accession>
<evidence type="ECO:0000256" key="4">
    <source>
        <dbReference type="ARBA" id="ARBA00023163"/>
    </source>
</evidence>
<comment type="caution">
    <text evidence="8">The sequence shown here is derived from an EMBL/GenBank/DDBJ whole genome shotgun (WGS) entry which is preliminary data.</text>
</comment>
<proteinExistence type="predicted"/>
<evidence type="ECO:0000259" key="7">
    <source>
        <dbReference type="PROSITE" id="PS50048"/>
    </source>
</evidence>
<sequence>MALLLTPRDRYADEAKAPQACASCRKMKRKCDKSRPACGLCVRMERRCDYAESSPHPAPTADDFAALQLKLLELESRLNQAGGTPSASATNAAVGATGPEDRYSLDPGSGPASGSGGRDSSMEDTPNTAATYAPPHRSGIKRPRRKQLGDGAAVQQTVNAYFSKTHAWLPIVSKKRMHMGTALAQGGPDLAMLFLAMKLMNTRPVPGVATAHLAVYRAAKRFLSQLENGGATSLMVLQSMVLVAYFEYAHAVYPAAWVSVASCVRYADFLGLPGFHDGNVLLKSPTTWTEMEERKRTWWGILALDRIICLGNKKRYLSPEPQDNETFPVDDEAWVPSPILHLLPSTRNSEEKG</sequence>
<evidence type="ECO:0000256" key="5">
    <source>
        <dbReference type="ARBA" id="ARBA00023242"/>
    </source>
</evidence>
<dbReference type="GO" id="GO:0000981">
    <property type="term" value="F:DNA-binding transcription factor activity, RNA polymerase II-specific"/>
    <property type="evidence" value="ECO:0007669"/>
    <property type="project" value="InterPro"/>
</dbReference>
<evidence type="ECO:0000313" key="8">
    <source>
        <dbReference type="EMBL" id="GKT41743.1"/>
    </source>
</evidence>
<dbReference type="InterPro" id="IPR007219">
    <property type="entry name" value="XnlR_reg_dom"/>
</dbReference>
<keyword evidence="3" id="KW-0805">Transcription regulation</keyword>
<dbReference type="InterPro" id="IPR001138">
    <property type="entry name" value="Zn2Cys6_DnaBD"/>
</dbReference>
<dbReference type="CDD" id="cd12148">
    <property type="entry name" value="fungal_TF_MHR"/>
    <property type="match status" value="1"/>
</dbReference>